<comment type="caution">
    <text evidence="2">The sequence shown here is derived from an EMBL/GenBank/DDBJ whole genome shotgun (WGS) entry which is preliminary data.</text>
</comment>
<gene>
    <name evidence="2" type="ORF">LITE_LOCUS25274</name>
</gene>
<dbReference type="SUPFAM" id="SSF53098">
    <property type="entry name" value="Ribonuclease H-like"/>
    <property type="match status" value="1"/>
</dbReference>
<sequence>MNLGGGSITSAELAGIVHGLQLTWEAGIRKVILQTDSTTALSLIDSATPHHSHYSQVAAIRRWLQRDWQVRPQHVYREANVVVDFLANRGHSLSVGIHRVTALDSSLAYWLYHDSIGVQTPRLIIV</sequence>
<feature type="domain" description="RNase H type-1" evidence="1">
    <location>
        <begin position="6"/>
        <end position="89"/>
    </location>
</feature>
<dbReference type="InterPro" id="IPR036397">
    <property type="entry name" value="RNaseH_sf"/>
</dbReference>
<dbReference type="PANTHER" id="PTHR47723:SF13">
    <property type="entry name" value="PUTATIVE-RELATED"/>
    <property type="match status" value="1"/>
</dbReference>
<reference evidence="2" key="1">
    <citation type="submission" date="2022-08" db="EMBL/GenBank/DDBJ databases">
        <authorList>
            <person name="Gutierrez-Valencia J."/>
        </authorList>
    </citation>
    <scope>NUCLEOTIDE SEQUENCE</scope>
</reference>
<keyword evidence="3" id="KW-1185">Reference proteome</keyword>
<name>A0AAV0LQU2_9ROSI</name>
<dbReference type="InterPro" id="IPR002156">
    <property type="entry name" value="RNaseH_domain"/>
</dbReference>
<dbReference type="Pfam" id="PF13456">
    <property type="entry name" value="RVT_3"/>
    <property type="match status" value="1"/>
</dbReference>
<dbReference type="GO" id="GO:0003676">
    <property type="term" value="F:nucleic acid binding"/>
    <property type="evidence" value="ECO:0007669"/>
    <property type="project" value="InterPro"/>
</dbReference>
<dbReference type="InterPro" id="IPR044730">
    <property type="entry name" value="RNase_H-like_dom_plant"/>
</dbReference>
<protein>
    <recommendedName>
        <fullName evidence="1">RNase H type-1 domain-containing protein</fullName>
    </recommendedName>
</protein>
<proteinExistence type="predicted"/>
<dbReference type="Gene3D" id="3.30.420.10">
    <property type="entry name" value="Ribonuclease H-like superfamily/Ribonuclease H"/>
    <property type="match status" value="1"/>
</dbReference>
<evidence type="ECO:0000313" key="2">
    <source>
        <dbReference type="EMBL" id="CAI0436929.1"/>
    </source>
</evidence>
<dbReference type="PANTHER" id="PTHR47723">
    <property type="entry name" value="OS05G0353850 PROTEIN"/>
    <property type="match status" value="1"/>
</dbReference>
<evidence type="ECO:0000259" key="1">
    <source>
        <dbReference type="Pfam" id="PF13456"/>
    </source>
</evidence>
<evidence type="ECO:0000313" key="3">
    <source>
        <dbReference type="Proteomes" id="UP001154282"/>
    </source>
</evidence>
<dbReference type="InterPro" id="IPR053151">
    <property type="entry name" value="RNase_H-like"/>
</dbReference>
<dbReference type="AlphaFoldDB" id="A0AAV0LQU2"/>
<dbReference type="InterPro" id="IPR012337">
    <property type="entry name" value="RNaseH-like_sf"/>
</dbReference>
<accession>A0AAV0LQU2</accession>
<dbReference type="CDD" id="cd06222">
    <property type="entry name" value="RNase_H_like"/>
    <property type="match status" value="1"/>
</dbReference>
<dbReference type="EMBL" id="CAMGYJ010000006">
    <property type="protein sequence ID" value="CAI0436929.1"/>
    <property type="molecule type" value="Genomic_DNA"/>
</dbReference>
<dbReference type="GO" id="GO:0004523">
    <property type="term" value="F:RNA-DNA hybrid ribonuclease activity"/>
    <property type="evidence" value="ECO:0007669"/>
    <property type="project" value="InterPro"/>
</dbReference>
<dbReference type="Proteomes" id="UP001154282">
    <property type="component" value="Unassembled WGS sequence"/>
</dbReference>
<organism evidence="2 3">
    <name type="scientific">Linum tenue</name>
    <dbReference type="NCBI Taxonomy" id="586396"/>
    <lineage>
        <taxon>Eukaryota</taxon>
        <taxon>Viridiplantae</taxon>
        <taxon>Streptophyta</taxon>
        <taxon>Embryophyta</taxon>
        <taxon>Tracheophyta</taxon>
        <taxon>Spermatophyta</taxon>
        <taxon>Magnoliopsida</taxon>
        <taxon>eudicotyledons</taxon>
        <taxon>Gunneridae</taxon>
        <taxon>Pentapetalae</taxon>
        <taxon>rosids</taxon>
        <taxon>fabids</taxon>
        <taxon>Malpighiales</taxon>
        <taxon>Linaceae</taxon>
        <taxon>Linum</taxon>
    </lineage>
</organism>